<accession>A0A455SD00</accession>
<evidence type="ECO:0000256" key="1">
    <source>
        <dbReference type="ARBA" id="ARBA00023015"/>
    </source>
</evidence>
<evidence type="ECO:0000256" key="3">
    <source>
        <dbReference type="ARBA" id="ARBA00023163"/>
    </source>
</evidence>
<dbReference type="EMBL" id="AP019376">
    <property type="protein sequence ID" value="BBH86327.1"/>
    <property type="molecule type" value="Genomic_DNA"/>
</dbReference>
<dbReference type="PANTHER" id="PTHR47506">
    <property type="entry name" value="TRANSCRIPTIONAL REGULATORY PROTEIN"/>
    <property type="match status" value="1"/>
</dbReference>
<dbReference type="SUPFAM" id="SSF46689">
    <property type="entry name" value="Homeodomain-like"/>
    <property type="match status" value="1"/>
</dbReference>
<dbReference type="PROSITE" id="PS50977">
    <property type="entry name" value="HTH_TETR_2"/>
    <property type="match status" value="1"/>
</dbReference>
<dbReference type="Pfam" id="PF00440">
    <property type="entry name" value="TetR_N"/>
    <property type="match status" value="1"/>
</dbReference>
<dbReference type="PANTHER" id="PTHR47506:SF1">
    <property type="entry name" value="HTH-TYPE TRANSCRIPTIONAL REGULATOR YJDC"/>
    <property type="match status" value="1"/>
</dbReference>
<proteinExistence type="predicted"/>
<dbReference type="AlphaFoldDB" id="A0A455SD00"/>
<evidence type="ECO:0000313" key="6">
    <source>
        <dbReference type="EMBL" id="BBH86327.1"/>
    </source>
</evidence>
<reference evidence="6" key="1">
    <citation type="submission" date="2018-12" db="EMBL/GenBank/DDBJ databases">
        <title>Novel natural products biosynthetic potential of the class Ktedonobacteria.</title>
        <authorList>
            <person name="Zheng Y."/>
            <person name="Saitou A."/>
            <person name="Wang C.M."/>
            <person name="Toyoda A."/>
            <person name="Minakuchi Y."/>
            <person name="Sekiguchi Y."/>
            <person name="Ueda K."/>
            <person name="Takano H."/>
            <person name="Sakai Y."/>
            <person name="Yokota A."/>
            <person name="Yabe S."/>
        </authorList>
    </citation>
    <scope>NUCLEOTIDE SEQUENCE</scope>
    <source>
        <strain evidence="6">COM3</strain>
    </source>
</reference>
<protein>
    <submittedName>
        <fullName evidence="6">TetR family transcriptional regulator</fullName>
    </submittedName>
</protein>
<gene>
    <name evidence="6" type="ORF">KTC_10780</name>
</gene>
<dbReference type="InterPro" id="IPR001647">
    <property type="entry name" value="HTH_TetR"/>
</dbReference>
<feature type="domain" description="HTH tetR-type" evidence="5">
    <location>
        <begin position="10"/>
        <end position="70"/>
    </location>
</feature>
<evidence type="ECO:0000259" key="5">
    <source>
        <dbReference type="PROSITE" id="PS50977"/>
    </source>
</evidence>
<sequence>MPSFRPEEKERLREQLLVAARQHFVIHGLKKTSLEDLTRAIGVAKSTFYLFFDSKEQLYLELLEQDGKELEERVWGAVARARNSREAVKNYLQEMTEIIGSNPLMQRLSTHPDELQMVARKVTPEFMASKLKRNVEPLLTFVAQEQQAGHLIEKDPAVIVGVMRAAMLIAVHKNDIGATIYPEVADLLFDAVASALTRSTSESDHQ</sequence>
<keyword evidence="2 4" id="KW-0238">DNA-binding</keyword>
<keyword evidence="1" id="KW-0805">Transcription regulation</keyword>
<name>A0A455SD00_9CHLR</name>
<dbReference type="Gene3D" id="1.10.357.10">
    <property type="entry name" value="Tetracycline Repressor, domain 2"/>
    <property type="match status" value="1"/>
</dbReference>
<evidence type="ECO:0000256" key="4">
    <source>
        <dbReference type="PROSITE-ProRule" id="PRU00335"/>
    </source>
</evidence>
<dbReference type="InterPro" id="IPR009057">
    <property type="entry name" value="Homeodomain-like_sf"/>
</dbReference>
<feature type="DNA-binding region" description="H-T-H motif" evidence="4">
    <location>
        <begin position="33"/>
        <end position="52"/>
    </location>
</feature>
<keyword evidence="3" id="KW-0804">Transcription</keyword>
<dbReference type="GO" id="GO:0003677">
    <property type="term" value="F:DNA binding"/>
    <property type="evidence" value="ECO:0007669"/>
    <property type="project" value="UniProtKB-UniRule"/>
</dbReference>
<evidence type="ECO:0000256" key="2">
    <source>
        <dbReference type="ARBA" id="ARBA00023125"/>
    </source>
</evidence>
<organism evidence="6">
    <name type="scientific">Thermosporothrix sp. COM3</name>
    <dbReference type="NCBI Taxonomy" id="2490863"/>
    <lineage>
        <taxon>Bacteria</taxon>
        <taxon>Bacillati</taxon>
        <taxon>Chloroflexota</taxon>
        <taxon>Ktedonobacteria</taxon>
        <taxon>Ktedonobacterales</taxon>
        <taxon>Thermosporotrichaceae</taxon>
        <taxon>Thermosporothrix</taxon>
    </lineage>
</organism>